<feature type="compositionally biased region" description="Low complexity" evidence="1">
    <location>
        <begin position="192"/>
        <end position="202"/>
    </location>
</feature>
<evidence type="ECO:0000256" key="1">
    <source>
        <dbReference type="SAM" id="MobiDB-lite"/>
    </source>
</evidence>
<evidence type="ECO:0000313" key="2">
    <source>
        <dbReference type="EMBL" id="PYI03697.1"/>
    </source>
</evidence>
<accession>A0A319E127</accession>
<dbReference type="EMBL" id="KZ826377">
    <property type="protein sequence ID" value="PYI03697.1"/>
    <property type="molecule type" value="Genomic_DNA"/>
</dbReference>
<evidence type="ECO:0000313" key="3">
    <source>
        <dbReference type="Proteomes" id="UP000248423"/>
    </source>
</evidence>
<feature type="compositionally biased region" description="Polar residues" evidence="1">
    <location>
        <begin position="218"/>
        <end position="236"/>
    </location>
</feature>
<dbReference type="STRING" id="1448318.A0A319E127"/>
<organism evidence="2 3">
    <name type="scientific">Aspergillus sclerotiicarbonarius (strain CBS 121057 / IBT 28362)</name>
    <dbReference type="NCBI Taxonomy" id="1448318"/>
    <lineage>
        <taxon>Eukaryota</taxon>
        <taxon>Fungi</taxon>
        <taxon>Dikarya</taxon>
        <taxon>Ascomycota</taxon>
        <taxon>Pezizomycotina</taxon>
        <taxon>Eurotiomycetes</taxon>
        <taxon>Eurotiomycetidae</taxon>
        <taxon>Eurotiales</taxon>
        <taxon>Aspergillaceae</taxon>
        <taxon>Aspergillus</taxon>
        <taxon>Aspergillus subgen. Circumdati</taxon>
    </lineage>
</organism>
<gene>
    <name evidence="2" type="ORF">BO78DRAFT_399553</name>
</gene>
<keyword evidence="3" id="KW-1185">Reference proteome</keyword>
<feature type="region of interest" description="Disordered" evidence="1">
    <location>
        <begin position="137"/>
        <end position="157"/>
    </location>
</feature>
<feature type="compositionally biased region" description="Basic and acidic residues" evidence="1">
    <location>
        <begin position="238"/>
        <end position="253"/>
    </location>
</feature>
<feature type="compositionally biased region" description="Low complexity" evidence="1">
    <location>
        <begin position="1"/>
        <end position="19"/>
    </location>
</feature>
<feature type="region of interest" description="Disordered" evidence="1">
    <location>
        <begin position="1"/>
        <end position="32"/>
    </location>
</feature>
<dbReference type="AlphaFoldDB" id="A0A319E127"/>
<name>A0A319E127_ASPSB</name>
<feature type="compositionally biased region" description="Polar residues" evidence="1">
    <location>
        <begin position="138"/>
        <end position="150"/>
    </location>
</feature>
<feature type="region of interest" description="Disordered" evidence="1">
    <location>
        <begin position="97"/>
        <end position="122"/>
    </location>
</feature>
<sequence>MSSQDSDSESSASSQTRSSKTPYQTFPLAHPPPKFTPRLRFLPRLLLQIQQLSSTSHRVLPILDIYQPPIQGKHLPNCPRKLHARDIYVLQSDAYTNLPAPRPGTRAGSEEGNANPKSENYPTTAGVIYFSSSSSSSCKRQQSQNQTGENASASASTSAGEADEIFFPSTQQSWIVNKTPKGYKFTSVAKDGTGTKSTSTTTLEWRKRCPGGRRPVSASGSGSTDSEATSTTNNENGKACEGEEKQKEDEKNPRFVLSGVSGGADRVRRSGLAGLEKKGLRIGGWEARQRRFLEEELGLGTGEEVYTVILTLGVYVGRAEGWM</sequence>
<protein>
    <submittedName>
        <fullName evidence="2">Uncharacterized protein</fullName>
    </submittedName>
</protein>
<feature type="region of interest" description="Disordered" evidence="1">
    <location>
        <begin position="185"/>
        <end position="261"/>
    </location>
</feature>
<dbReference type="VEuPathDB" id="FungiDB:BO78DRAFT_399553"/>
<proteinExistence type="predicted"/>
<dbReference type="OrthoDB" id="4475042at2759"/>
<dbReference type="Proteomes" id="UP000248423">
    <property type="component" value="Unassembled WGS sequence"/>
</dbReference>
<reference evidence="2 3" key="1">
    <citation type="submission" date="2018-02" db="EMBL/GenBank/DDBJ databases">
        <title>The genomes of Aspergillus section Nigri reveals drivers in fungal speciation.</title>
        <authorList>
            <consortium name="DOE Joint Genome Institute"/>
            <person name="Vesth T.C."/>
            <person name="Nybo J."/>
            <person name="Theobald S."/>
            <person name="Brandl J."/>
            <person name="Frisvad J.C."/>
            <person name="Nielsen K.F."/>
            <person name="Lyhne E.K."/>
            <person name="Kogle M.E."/>
            <person name="Kuo A."/>
            <person name="Riley R."/>
            <person name="Clum A."/>
            <person name="Nolan M."/>
            <person name="Lipzen A."/>
            <person name="Salamov A."/>
            <person name="Henrissat B."/>
            <person name="Wiebenga A."/>
            <person name="De vries R.P."/>
            <person name="Grigoriev I.V."/>
            <person name="Mortensen U.H."/>
            <person name="Andersen M.R."/>
            <person name="Baker S.E."/>
        </authorList>
    </citation>
    <scope>NUCLEOTIDE SEQUENCE [LARGE SCALE GENOMIC DNA]</scope>
    <source>
        <strain evidence="2 3">CBS 121057</strain>
    </source>
</reference>